<dbReference type="EC" id="5.6.2.3" evidence="1"/>
<comment type="similarity">
    <text evidence="1">Belongs to the helicase family.</text>
</comment>
<dbReference type="PANTHER" id="PTHR10492:SF57">
    <property type="entry name" value="ATP-DEPENDENT DNA HELICASE"/>
    <property type="match status" value="1"/>
</dbReference>
<keyword evidence="1" id="KW-0347">Helicase</keyword>
<feature type="domain" description="DNA helicase Pif1-like 2B" evidence="4">
    <location>
        <begin position="509"/>
        <end position="553"/>
    </location>
</feature>
<dbReference type="Pfam" id="PF05970">
    <property type="entry name" value="PIF1"/>
    <property type="match status" value="1"/>
</dbReference>
<dbReference type="EMBL" id="CP092873">
    <property type="protein sequence ID" value="UYV74240.1"/>
    <property type="molecule type" value="Genomic_DNA"/>
</dbReference>
<proteinExistence type="inferred from homology"/>
<dbReference type="InterPro" id="IPR049163">
    <property type="entry name" value="Pif1-like_2B_dom"/>
</dbReference>
<dbReference type="Gene3D" id="3.40.50.300">
    <property type="entry name" value="P-loop containing nucleotide triphosphate hydrolases"/>
    <property type="match status" value="1"/>
</dbReference>
<dbReference type="Pfam" id="PF21530">
    <property type="entry name" value="Pif1_2B_dom"/>
    <property type="match status" value="1"/>
</dbReference>
<keyword evidence="1" id="KW-0067">ATP-binding</keyword>
<dbReference type="InterPro" id="IPR025476">
    <property type="entry name" value="Helitron_helicase-like"/>
</dbReference>
<dbReference type="Gene3D" id="3.30.420.10">
    <property type="entry name" value="Ribonuclease H-like superfamily/Ribonuclease H"/>
    <property type="match status" value="1"/>
</dbReference>
<feature type="domain" description="Helitron helicase-like" evidence="3">
    <location>
        <begin position="40"/>
        <end position="94"/>
    </location>
</feature>
<dbReference type="InterPro" id="IPR036397">
    <property type="entry name" value="RNaseH_sf"/>
</dbReference>
<organism evidence="5 6">
    <name type="scientific">Cordylochernes scorpioides</name>
    <dbReference type="NCBI Taxonomy" id="51811"/>
    <lineage>
        <taxon>Eukaryota</taxon>
        <taxon>Metazoa</taxon>
        <taxon>Ecdysozoa</taxon>
        <taxon>Arthropoda</taxon>
        <taxon>Chelicerata</taxon>
        <taxon>Arachnida</taxon>
        <taxon>Pseudoscorpiones</taxon>
        <taxon>Cheliferoidea</taxon>
        <taxon>Chernetidae</taxon>
        <taxon>Cordylochernes</taxon>
    </lineage>
</organism>
<keyword evidence="1" id="KW-0547">Nucleotide-binding</keyword>
<dbReference type="Pfam" id="PF01359">
    <property type="entry name" value="Transposase_1"/>
    <property type="match status" value="1"/>
</dbReference>
<evidence type="ECO:0000313" key="5">
    <source>
        <dbReference type="EMBL" id="UYV74240.1"/>
    </source>
</evidence>
<reference evidence="5 6" key="1">
    <citation type="submission" date="2022-01" db="EMBL/GenBank/DDBJ databases">
        <title>A chromosomal length assembly of Cordylochernes scorpioides.</title>
        <authorList>
            <person name="Zeh D."/>
            <person name="Zeh J."/>
        </authorList>
    </citation>
    <scope>NUCLEOTIDE SEQUENCE [LARGE SCALE GENOMIC DNA]</scope>
    <source>
        <strain evidence="5">IN4F17</strain>
        <tissue evidence="5">Whole Body</tissue>
    </source>
</reference>
<dbReference type="InterPro" id="IPR001888">
    <property type="entry name" value="Transposase_1"/>
</dbReference>
<feature type="domain" description="DNA helicase Pif1-like DEAD-box helicase" evidence="2">
    <location>
        <begin position="263"/>
        <end position="426"/>
    </location>
</feature>
<keyword evidence="1" id="KW-0234">DNA repair</keyword>
<evidence type="ECO:0000256" key="1">
    <source>
        <dbReference type="RuleBase" id="RU363044"/>
    </source>
</evidence>
<name>A0ABY6L386_9ARAC</name>
<evidence type="ECO:0000259" key="3">
    <source>
        <dbReference type="Pfam" id="PF14214"/>
    </source>
</evidence>
<evidence type="ECO:0000259" key="4">
    <source>
        <dbReference type="Pfam" id="PF21530"/>
    </source>
</evidence>
<evidence type="ECO:0000313" key="6">
    <source>
        <dbReference type="Proteomes" id="UP001235939"/>
    </source>
</evidence>
<accession>A0ABY6L386</accession>
<keyword evidence="1" id="KW-0227">DNA damage</keyword>
<sequence>MHQVELAEEHRARIENRQMCQVQMLIRQNHCRDLRRYNAPSNPSDRPDLVARVFNLKLQQLLHEIVSQHVLGVVIARVHVVEFQKRGLPHAHMLFMLREEDKPRDRDAIDRLVCAEIPSPTMQVQLYDMVRKHMIHGPCGNFNLHSPCMSDGKCTKDFPKSFLQLTEANNNGYPRYRRRDDGQTLVVGTHEVDNRWVVPYNPYLLVRFNAHINVEVCASVKSVKYLFKYVYKGHDRAEVEVSVGELDMESRTHDEIKNFLDARAVGKIVIPLASTGIAATLLSGGQTVHSRFKLPIPLLENSVAAISANSSEAELIRRSSLIIWDEAPMAHYRALEIVDRLLKDIMHCDLAFGGKVVVLGGDFRQVLPVVPRASRAEIVAACIKQSKLWPLFVILRLTQNMRAGIDAQSFSQWLLKVGDGDLPTDQQGLISLPESCIFHGVDLVQEIFGSSYGDITALSQSVILTPKNTDSLEINEKVLDRLPNRSQCFLSVDSVECENVEEQNNYPTEFLNSLTPTGMPPHRLNLKIGAIVMLLRNLNPKQGLCNGTRMVIQRMRSHVLEAQILTGTKVGQTVLVPKISLAPSDTNLPFILKRRQFPLRLAFAMTINKAQGQTFARVCAIWVPKMLTEDHKRQWVDEAQKFLDCHKTDGEEFLDSIVTGDVTWVHYTTPETKEQSKQWKYTSSPKPLKFKQTLSAGKLIATVFWGRKDLLLCDFMRWGTTINSDRYCETLKQLRRAIQNKRRGMLTKGNHHSQNNGNGAFNFQYFNGDGGYRAVNVCSTFRCSTHHLYRQNECSATTLWFKNDLKTITALQLKVISDWYVKENRQLRKEDYTKSCNTCRQSLNKRLPPLDPISERLVSPRLPFMQVLSSSYPQENHSNRN</sequence>
<protein>
    <recommendedName>
        <fullName evidence="1">ATP-dependent DNA helicase</fullName>
        <ecNumber evidence="1">5.6.2.3</ecNumber>
    </recommendedName>
</protein>
<keyword evidence="1" id="KW-0378">Hydrolase</keyword>
<dbReference type="Proteomes" id="UP001235939">
    <property type="component" value="Chromosome 11"/>
</dbReference>
<comment type="catalytic activity">
    <reaction evidence="1">
        <text>ATP + H2O = ADP + phosphate + H(+)</text>
        <dbReference type="Rhea" id="RHEA:13065"/>
        <dbReference type="ChEBI" id="CHEBI:15377"/>
        <dbReference type="ChEBI" id="CHEBI:15378"/>
        <dbReference type="ChEBI" id="CHEBI:30616"/>
        <dbReference type="ChEBI" id="CHEBI:43474"/>
        <dbReference type="ChEBI" id="CHEBI:456216"/>
        <dbReference type="EC" id="5.6.2.3"/>
    </reaction>
</comment>
<dbReference type="Pfam" id="PF14214">
    <property type="entry name" value="Helitron_like_N"/>
    <property type="match status" value="1"/>
</dbReference>
<comment type="cofactor">
    <cofactor evidence="1">
        <name>Mg(2+)</name>
        <dbReference type="ChEBI" id="CHEBI:18420"/>
    </cofactor>
</comment>
<dbReference type="PANTHER" id="PTHR10492">
    <property type="match status" value="1"/>
</dbReference>
<evidence type="ECO:0000259" key="2">
    <source>
        <dbReference type="Pfam" id="PF05970"/>
    </source>
</evidence>
<keyword evidence="1" id="KW-0233">DNA recombination</keyword>
<dbReference type="InterPro" id="IPR010285">
    <property type="entry name" value="DNA_helicase_pif1-like_DEAD"/>
</dbReference>
<gene>
    <name evidence="5" type="ORF">LAZ67_11002587</name>
</gene>
<dbReference type="SUPFAM" id="SSF52540">
    <property type="entry name" value="P-loop containing nucleoside triphosphate hydrolases"/>
    <property type="match status" value="2"/>
</dbReference>
<keyword evidence="6" id="KW-1185">Reference proteome</keyword>
<dbReference type="InterPro" id="IPR027417">
    <property type="entry name" value="P-loop_NTPase"/>
</dbReference>